<dbReference type="AlphaFoldDB" id="A0A1G8CFF5"/>
<name>A0A1G8CFF5_CHIFI</name>
<organism evidence="1 2">
    <name type="scientific">Chitinophaga filiformis</name>
    <name type="common">Myxococcus filiformis</name>
    <name type="synonym">Flexibacter filiformis</name>
    <dbReference type="NCBI Taxonomy" id="104663"/>
    <lineage>
        <taxon>Bacteria</taxon>
        <taxon>Pseudomonadati</taxon>
        <taxon>Bacteroidota</taxon>
        <taxon>Chitinophagia</taxon>
        <taxon>Chitinophagales</taxon>
        <taxon>Chitinophagaceae</taxon>
        <taxon>Chitinophaga</taxon>
    </lineage>
</organism>
<protein>
    <submittedName>
        <fullName evidence="1">Uncharacterized protein</fullName>
    </submittedName>
</protein>
<sequence>MPSDPMKKRIYSLASLLLAAFLIIVILVYTAPSPNKQANGFSRLYLQTTPVKPYMAIPTHDRILDIAGNDDSTFYFSTTDPAVMFSTSMEAGSHIDTFQIALRQSLKDSMGTYFFTEVNKGAFFVYAYNIPAISKTGQTDSGIYAIFPAGGFSQAHVLRDGKHIMLRKLDLKEKDQFFVRVTLDGDSMLTGNGLSATHRDGGMSTDGSLNYDKATGLFTYLYYYSNKYFTFDSTMRLISGGSTIDTFTVSRFNVSTTMASKHVYMNQGPDQMVNGFSCVHNGVMFVQAKLKADNDDDRLFHEHCVIDQYNLQTNKYKGSIYLDIPARARINQLFVYGDKLLVHCMDSVYAVKIPY</sequence>
<dbReference type="Proteomes" id="UP000199045">
    <property type="component" value="Unassembled WGS sequence"/>
</dbReference>
<reference evidence="1 2" key="1">
    <citation type="submission" date="2016-10" db="EMBL/GenBank/DDBJ databases">
        <authorList>
            <person name="de Groot N.N."/>
        </authorList>
    </citation>
    <scope>NUCLEOTIDE SEQUENCE [LARGE SCALE GENOMIC DNA]</scope>
    <source>
        <strain evidence="1 2">DSM 527</strain>
    </source>
</reference>
<evidence type="ECO:0000313" key="2">
    <source>
        <dbReference type="Proteomes" id="UP000199045"/>
    </source>
</evidence>
<gene>
    <name evidence="1" type="ORF">SAMN04488121_112118</name>
</gene>
<dbReference type="STRING" id="104663.SAMN04488121_112118"/>
<proteinExistence type="predicted"/>
<accession>A0A1G8CFF5</accession>
<dbReference type="EMBL" id="FNBN01000012">
    <property type="protein sequence ID" value="SDH43933.1"/>
    <property type="molecule type" value="Genomic_DNA"/>
</dbReference>
<evidence type="ECO:0000313" key="1">
    <source>
        <dbReference type="EMBL" id="SDH43933.1"/>
    </source>
</evidence>